<gene>
    <name evidence="5 8" type="primary">rimM</name>
    <name evidence="8" type="ORF">H8E41_00940</name>
</gene>
<dbReference type="GO" id="GO:0043022">
    <property type="term" value="F:ribosome binding"/>
    <property type="evidence" value="ECO:0007669"/>
    <property type="project" value="InterPro"/>
</dbReference>
<dbReference type="InterPro" id="IPR011961">
    <property type="entry name" value="RimM"/>
</dbReference>
<keyword evidence="3 5" id="KW-0698">rRNA processing</keyword>
<sequence>MTRMDFDLTHHVLVAKVTKPHGIKGEIKVYSYSDDPESFEVYSSLVFVDTVSGSAQEIKLSRSRVQGSSAVLILAGVSNRNDAEDLVNCEVWVAEDQLPELADDEFYWNDYKGMDVYTDKGFHLGQVVSLMATGAHDILVVSGRGHEYMIPVKEEFLVEVNDAEGKIVIDPPEGLLEINRNTK</sequence>
<dbReference type="GO" id="GO:0005840">
    <property type="term" value="C:ribosome"/>
    <property type="evidence" value="ECO:0007669"/>
    <property type="project" value="InterPro"/>
</dbReference>
<evidence type="ECO:0000259" key="6">
    <source>
        <dbReference type="Pfam" id="PF01782"/>
    </source>
</evidence>
<protein>
    <recommendedName>
        <fullName evidence="5">Ribosome maturation factor RimM</fullName>
    </recommendedName>
</protein>
<dbReference type="PANTHER" id="PTHR33692">
    <property type="entry name" value="RIBOSOME MATURATION FACTOR RIMM"/>
    <property type="match status" value="1"/>
</dbReference>
<evidence type="ECO:0000256" key="2">
    <source>
        <dbReference type="ARBA" id="ARBA00022517"/>
    </source>
</evidence>
<dbReference type="AlphaFoldDB" id="A0A8J6NB39"/>
<dbReference type="Proteomes" id="UP000614424">
    <property type="component" value="Unassembled WGS sequence"/>
</dbReference>
<dbReference type="Gene3D" id="2.40.30.60">
    <property type="entry name" value="RimM"/>
    <property type="match status" value="1"/>
</dbReference>
<dbReference type="GO" id="GO:0006364">
    <property type="term" value="P:rRNA processing"/>
    <property type="evidence" value="ECO:0007669"/>
    <property type="project" value="UniProtKB-UniRule"/>
</dbReference>
<dbReference type="PANTHER" id="PTHR33692:SF1">
    <property type="entry name" value="RIBOSOME MATURATION FACTOR RIMM"/>
    <property type="match status" value="1"/>
</dbReference>
<dbReference type="Pfam" id="PF24986">
    <property type="entry name" value="PRC_RimM"/>
    <property type="match status" value="1"/>
</dbReference>
<comment type="subunit">
    <text evidence="5">Binds ribosomal protein uS19.</text>
</comment>
<evidence type="ECO:0000256" key="5">
    <source>
        <dbReference type="HAMAP-Rule" id="MF_00014"/>
    </source>
</evidence>
<keyword evidence="4 5" id="KW-0143">Chaperone</keyword>
<dbReference type="Pfam" id="PF01782">
    <property type="entry name" value="RimM"/>
    <property type="match status" value="1"/>
</dbReference>
<comment type="domain">
    <text evidence="5">The PRC barrel domain binds ribosomal protein uS19.</text>
</comment>
<organism evidence="8 9">
    <name type="scientific">Candidatus Desulfobia pelagia</name>
    <dbReference type="NCBI Taxonomy" id="2841692"/>
    <lineage>
        <taxon>Bacteria</taxon>
        <taxon>Pseudomonadati</taxon>
        <taxon>Thermodesulfobacteriota</taxon>
        <taxon>Desulfobulbia</taxon>
        <taxon>Desulfobulbales</taxon>
        <taxon>Desulfobulbaceae</taxon>
        <taxon>Candidatus Desulfobia</taxon>
    </lineage>
</organism>
<comment type="function">
    <text evidence="5">An accessory protein needed during the final step in the assembly of 30S ribosomal subunit, possibly for assembly of the head region. Essential for efficient processing of 16S rRNA. May be needed both before and after RbfA during the maturation of 16S rRNA. It has affinity for free ribosomal 30S subunits but not for 70S ribosomes.</text>
</comment>
<comment type="subcellular location">
    <subcellularLocation>
        <location evidence="5">Cytoplasm</location>
    </subcellularLocation>
</comment>
<reference evidence="8 9" key="1">
    <citation type="submission" date="2020-08" db="EMBL/GenBank/DDBJ databases">
        <title>Bridging the membrane lipid divide: bacteria of the FCB group superphylum have the potential to synthesize archaeal ether lipids.</title>
        <authorList>
            <person name="Villanueva L."/>
            <person name="Von Meijenfeldt F.A.B."/>
            <person name="Westbye A.B."/>
            <person name="Yadav S."/>
            <person name="Hopmans E.C."/>
            <person name="Dutilh B.E."/>
            <person name="Sinninghe Damste J.S."/>
        </authorList>
    </citation>
    <scope>NUCLEOTIDE SEQUENCE [LARGE SCALE GENOMIC DNA]</scope>
    <source>
        <strain evidence="8">NIOZ-UU47</strain>
    </source>
</reference>
<evidence type="ECO:0000256" key="1">
    <source>
        <dbReference type="ARBA" id="ARBA00022490"/>
    </source>
</evidence>
<proteinExistence type="inferred from homology"/>
<comment type="similarity">
    <text evidence="5">Belongs to the RimM family.</text>
</comment>
<dbReference type="EMBL" id="JACNJZ010000032">
    <property type="protein sequence ID" value="MBC8316439.1"/>
    <property type="molecule type" value="Genomic_DNA"/>
</dbReference>
<dbReference type="InterPro" id="IPR002676">
    <property type="entry name" value="RimM_N"/>
</dbReference>
<evidence type="ECO:0000256" key="3">
    <source>
        <dbReference type="ARBA" id="ARBA00022552"/>
    </source>
</evidence>
<evidence type="ECO:0000313" key="8">
    <source>
        <dbReference type="EMBL" id="MBC8316439.1"/>
    </source>
</evidence>
<evidence type="ECO:0000256" key="4">
    <source>
        <dbReference type="ARBA" id="ARBA00023186"/>
    </source>
</evidence>
<name>A0A8J6NB39_9BACT</name>
<keyword evidence="1 5" id="KW-0963">Cytoplasm</keyword>
<dbReference type="GO" id="GO:0042274">
    <property type="term" value="P:ribosomal small subunit biogenesis"/>
    <property type="evidence" value="ECO:0007669"/>
    <property type="project" value="UniProtKB-UniRule"/>
</dbReference>
<dbReference type="InterPro" id="IPR056792">
    <property type="entry name" value="PRC_RimM"/>
</dbReference>
<evidence type="ECO:0000313" key="9">
    <source>
        <dbReference type="Proteomes" id="UP000614424"/>
    </source>
</evidence>
<dbReference type="InterPro" id="IPR036976">
    <property type="entry name" value="RimM_N_sf"/>
</dbReference>
<comment type="caution">
    <text evidence="8">The sequence shown here is derived from an EMBL/GenBank/DDBJ whole genome shotgun (WGS) entry which is preliminary data.</text>
</comment>
<dbReference type="HAMAP" id="MF_00014">
    <property type="entry name" value="Ribosome_mat_RimM"/>
    <property type="match status" value="1"/>
</dbReference>
<dbReference type="SUPFAM" id="SSF50447">
    <property type="entry name" value="Translation proteins"/>
    <property type="match status" value="1"/>
</dbReference>
<evidence type="ECO:0000259" key="7">
    <source>
        <dbReference type="Pfam" id="PF24986"/>
    </source>
</evidence>
<dbReference type="InterPro" id="IPR011033">
    <property type="entry name" value="PRC_barrel-like_sf"/>
</dbReference>
<dbReference type="InterPro" id="IPR009000">
    <property type="entry name" value="Transl_B-barrel_sf"/>
</dbReference>
<dbReference type="NCBIfam" id="TIGR02273">
    <property type="entry name" value="16S_RimM"/>
    <property type="match status" value="1"/>
</dbReference>
<dbReference type="GO" id="GO:0005737">
    <property type="term" value="C:cytoplasm"/>
    <property type="evidence" value="ECO:0007669"/>
    <property type="project" value="UniProtKB-SubCell"/>
</dbReference>
<accession>A0A8J6NB39</accession>
<feature type="domain" description="RimM N-terminal" evidence="6">
    <location>
        <begin position="14"/>
        <end position="97"/>
    </location>
</feature>
<keyword evidence="2 5" id="KW-0690">Ribosome biogenesis</keyword>
<feature type="domain" description="Ribosome maturation factor RimM PRC barrel" evidence="7">
    <location>
        <begin position="108"/>
        <end position="175"/>
    </location>
</feature>
<dbReference type="SUPFAM" id="SSF50346">
    <property type="entry name" value="PRC-barrel domain"/>
    <property type="match status" value="1"/>
</dbReference>
<dbReference type="Gene3D" id="2.30.30.240">
    <property type="entry name" value="PRC-barrel domain"/>
    <property type="match status" value="1"/>
</dbReference>